<evidence type="ECO:0000259" key="1">
    <source>
        <dbReference type="PROSITE" id="PS51186"/>
    </source>
</evidence>
<evidence type="ECO:0000313" key="3">
    <source>
        <dbReference type="Proteomes" id="UP000253940"/>
    </source>
</evidence>
<feature type="domain" description="N-acetyltransferase" evidence="1">
    <location>
        <begin position="6"/>
        <end position="156"/>
    </location>
</feature>
<dbReference type="InterPro" id="IPR000182">
    <property type="entry name" value="GNAT_dom"/>
</dbReference>
<evidence type="ECO:0000313" key="2">
    <source>
        <dbReference type="EMBL" id="AXI04516.1"/>
    </source>
</evidence>
<keyword evidence="2" id="KW-0808">Transferase</keyword>
<dbReference type="OrthoDB" id="9796171at2"/>
<dbReference type="Pfam" id="PF13673">
    <property type="entry name" value="Acetyltransf_10"/>
    <property type="match status" value="1"/>
</dbReference>
<dbReference type="Proteomes" id="UP000253940">
    <property type="component" value="Chromosome"/>
</dbReference>
<dbReference type="KEGG" id="mbah:HYN46_03655"/>
<accession>A0A345PB57</accession>
<organism evidence="2 3">
    <name type="scientific">Aquirhabdus parva</name>
    <dbReference type="NCBI Taxonomy" id="2283318"/>
    <lineage>
        <taxon>Bacteria</taxon>
        <taxon>Pseudomonadati</taxon>
        <taxon>Pseudomonadota</taxon>
        <taxon>Gammaproteobacteria</taxon>
        <taxon>Moraxellales</taxon>
        <taxon>Moraxellaceae</taxon>
        <taxon>Aquirhabdus</taxon>
    </lineage>
</organism>
<sequence length="162" mass="18476">MTWQLLAFKALSTDQLYELLALRAQVFVVEQHCAYQDIDGIDRDDKTYHLLGYQNHQLVAYLRLMAPSLLPESVNAIKYAKIGRVVTSPDARGRGLGHQLLEQSLIANKQLWANPPLYISAQKYLLQFYRGYGFIETGDEYLEDGIPHIAMIRTTAEVNYLA</sequence>
<dbReference type="CDD" id="cd04301">
    <property type="entry name" value="NAT_SF"/>
    <property type="match status" value="1"/>
</dbReference>
<dbReference type="AlphaFoldDB" id="A0A345PB57"/>
<reference evidence="2 3" key="1">
    <citation type="submission" date="2018-07" db="EMBL/GenBank/DDBJ databases">
        <title>Genome sequencing of Moraxellaceae gen. HYN0046.</title>
        <authorList>
            <person name="Kim M."/>
            <person name="Yi H."/>
        </authorList>
    </citation>
    <scope>NUCLEOTIDE SEQUENCE [LARGE SCALE GENOMIC DNA]</scope>
    <source>
        <strain evidence="2 3">HYN0046</strain>
    </source>
</reference>
<dbReference type="GO" id="GO:0016747">
    <property type="term" value="F:acyltransferase activity, transferring groups other than amino-acyl groups"/>
    <property type="evidence" value="ECO:0007669"/>
    <property type="project" value="InterPro"/>
</dbReference>
<dbReference type="Gene3D" id="3.40.630.30">
    <property type="match status" value="1"/>
</dbReference>
<dbReference type="SUPFAM" id="SSF55729">
    <property type="entry name" value="Acyl-CoA N-acyltransferases (Nat)"/>
    <property type="match status" value="1"/>
</dbReference>
<dbReference type="InterPro" id="IPR016181">
    <property type="entry name" value="Acyl_CoA_acyltransferase"/>
</dbReference>
<proteinExistence type="predicted"/>
<dbReference type="EMBL" id="CP031222">
    <property type="protein sequence ID" value="AXI04516.1"/>
    <property type="molecule type" value="Genomic_DNA"/>
</dbReference>
<name>A0A345PB57_9GAMM</name>
<protein>
    <submittedName>
        <fullName evidence="2">GNAT family N-acetyltransferase</fullName>
    </submittedName>
</protein>
<keyword evidence="3" id="KW-1185">Reference proteome</keyword>
<gene>
    <name evidence="2" type="ORF">HYN46_03655</name>
</gene>
<dbReference type="PROSITE" id="PS51186">
    <property type="entry name" value="GNAT"/>
    <property type="match status" value="1"/>
</dbReference>